<gene>
    <name evidence="2" type="ORF">LAMO00422_LOCUS958</name>
</gene>
<accession>A0A7S0CQ00</accession>
<name>A0A7S0CQ00_9EUKA</name>
<feature type="region of interest" description="Disordered" evidence="1">
    <location>
        <begin position="157"/>
        <end position="184"/>
    </location>
</feature>
<feature type="compositionally biased region" description="Basic and acidic residues" evidence="1">
    <location>
        <begin position="306"/>
        <end position="315"/>
    </location>
</feature>
<evidence type="ECO:0000313" key="2">
    <source>
        <dbReference type="EMBL" id="CAD8429890.1"/>
    </source>
</evidence>
<evidence type="ECO:0000256" key="1">
    <source>
        <dbReference type="SAM" id="MobiDB-lite"/>
    </source>
</evidence>
<dbReference type="Gene3D" id="2.30.29.30">
    <property type="entry name" value="Pleckstrin-homology domain (PH domain)/Phosphotyrosine-binding domain (PTB)"/>
    <property type="match status" value="1"/>
</dbReference>
<organism evidence="2">
    <name type="scientific">Amorphochlora amoebiformis</name>
    <dbReference type="NCBI Taxonomy" id="1561963"/>
    <lineage>
        <taxon>Eukaryota</taxon>
        <taxon>Sar</taxon>
        <taxon>Rhizaria</taxon>
        <taxon>Cercozoa</taxon>
        <taxon>Chlorarachniophyceae</taxon>
        <taxon>Amorphochlora</taxon>
    </lineage>
</organism>
<reference evidence="2" key="1">
    <citation type="submission" date="2021-01" db="EMBL/GenBank/DDBJ databases">
        <authorList>
            <person name="Corre E."/>
            <person name="Pelletier E."/>
            <person name="Niang G."/>
            <person name="Scheremetjew M."/>
            <person name="Finn R."/>
            <person name="Kale V."/>
            <person name="Holt S."/>
            <person name="Cochrane G."/>
            <person name="Meng A."/>
            <person name="Brown T."/>
            <person name="Cohen L."/>
        </authorList>
    </citation>
    <scope>NUCLEOTIDE SEQUENCE</scope>
    <source>
        <strain evidence="2">CCMP2058</strain>
    </source>
</reference>
<dbReference type="EMBL" id="HBEM01001305">
    <property type="protein sequence ID" value="CAD8429890.1"/>
    <property type="molecule type" value="Transcribed_RNA"/>
</dbReference>
<dbReference type="AlphaFoldDB" id="A0A7S0CQ00"/>
<sequence length="369" mass="41997">MEHVCKCSLKVSASGYFGGTKDTVYDGILYASTNYLSFIDPNRRKPQYKIQFGSVNAIRPGMDQSSLQIETSDQKYHFINFLDRDDAMGRFMEMWTNHQQNVADGQSSFLDPLAVATVSVGGQAVKVSGKDVNNALAFGKRHAHKVDLQVKDGNVAIGFNPNKKRPSEQRKSNSGKASEPPRRYVRMAGHSGLQGSRMGLYIEQPELVDDDGYPVYKHQGGWFLYYYKPNKFWFVGSRVGKRSGWLYVQSDEKCPDRVKGSWRYWDDSEKKWLMDRNVYCEHVTQAESSRLSKEASVPQTPGSEEEDKKHKDTRPARRNQPRKGDLQRAPKSIFVGSQLENTWFSALYDLYLLCDPPNMNQLETELAAS</sequence>
<dbReference type="InterPro" id="IPR011993">
    <property type="entry name" value="PH-like_dom_sf"/>
</dbReference>
<protein>
    <submittedName>
        <fullName evidence="2">Uncharacterized protein</fullName>
    </submittedName>
</protein>
<feature type="region of interest" description="Disordered" evidence="1">
    <location>
        <begin position="290"/>
        <end position="330"/>
    </location>
</feature>
<proteinExistence type="predicted"/>